<dbReference type="PRINTS" id="PR00038">
    <property type="entry name" value="HTHLUXR"/>
</dbReference>
<dbReference type="Pfam" id="PF00196">
    <property type="entry name" value="GerE"/>
    <property type="match status" value="1"/>
</dbReference>
<evidence type="ECO:0000256" key="2">
    <source>
        <dbReference type="PROSITE-ProRule" id="PRU00169"/>
    </source>
</evidence>
<dbReference type="InterPro" id="IPR000792">
    <property type="entry name" value="Tscrpt_reg_LuxR_C"/>
</dbReference>
<dbReference type="PROSITE" id="PS50043">
    <property type="entry name" value="HTH_LUXR_2"/>
    <property type="match status" value="1"/>
</dbReference>
<dbReference type="PANTHER" id="PTHR43214">
    <property type="entry name" value="TWO-COMPONENT RESPONSE REGULATOR"/>
    <property type="match status" value="1"/>
</dbReference>
<dbReference type="STRING" id="758.GCA_000730685_01322"/>
<dbReference type="EMBL" id="LR134405">
    <property type="protein sequence ID" value="VEH68045.1"/>
    <property type="molecule type" value="Genomic_DNA"/>
</dbReference>
<comment type="caution">
    <text evidence="2">Lacks conserved residue(s) required for the propagation of feature annotation.</text>
</comment>
<evidence type="ECO:0000259" key="4">
    <source>
        <dbReference type="PROSITE" id="PS50110"/>
    </source>
</evidence>
<evidence type="ECO:0000256" key="1">
    <source>
        <dbReference type="ARBA" id="ARBA00023125"/>
    </source>
</evidence>
<dbReference type="PROSITE" id="PS50110">
    <property type="entry name" value="RESPONSE_REGULATORY"/>
    <property type="match status" value="1"/>
</dbReference>
<evidence type="ECO:0000313" key="5">
    <source>
        <dbReference type="EMBL" id="VEH68045.1"/>
    </source>
</evidence>
<protein>
    <submittedName>
        <fullName evidence="5">Transcriptional regulatory protein UhpA</fullName>
    </submittedName>
</protein>
<dbReference type="InterPro" id="IPR016032">
    <property type="entry name" value="Sig_transdc_resp-reg_C-effctor"/>
</dbReference>
<sequence length="99" mass="11109">MEQGAKGYLSKRCSPDELIQAVRTVYAGGVYLMPELTVKLVSNRNDNPFDRLTKRELQICELLSQGLEAKEMGEKLGLSFKTIHAHRANIMSKLDAKIT</sequence>
<dbReference type="Gene3D" id="3.40.50.2300">
    <property type="match status" value="1"/>
</dbReference>
<reference evidence="5 6" key="1">
    <citation type="submission" date="2018-12" db="EMBL/GenBank/DDBJ databases">
        <authorList>
            <consortium name="Pathogen Informatics"/>
        </authorList>
    </citation>
    <scope>NUCLEOTIDE SEQUENCE [LARGE SCALE GENOMIC DNA]</scope>
    <source>
        <strain evidence="5 6">NCTC8284</strain>
    </source>
</reference>
<dbReference type="GO" id="GO:0000160">
    <property type="term" value="P:phosphorelay signal transduction system"/>
    <property type="evidence" value="ECO:0007669"/>
    <property type="project" value="InterPro"/>
</dbReference>
<dbReference type="GO" id="GO:0006355">
    <property type="term" value="P:regulation of DNA-templated transcription"/>
    <property type="evidence" value="ECO:0007669"/>
    <property type="project" value="InterPro"/>
</dbReference>
<dbReference type="InterPro" id="IPR039420">
    <property type="entry name" value="WalR-like"/>
</dbReference>
<dbReference type="Proteomes" id="UP000278733">
    <property type="component" value="Chromosome"/>
</dbReference>
<proteinExistence type="predicted"/>
<name>A0A3S4XVG1_9PAST</name>
<dbReference type="SUPFAM" id="SSF46894">
    <property type="entry name" value="C-terminal effector domain of the bipartite response regulators"/>
    <property type="match status" value="1"/>
</dbReference>
<keyword evidence="1" id="KW-0238">DNA-binding</keyword>
<feature type="domain" description="Response regulatory" evidence="4">
    <location>
        <begin position="1"/>
        <end position="26"/>
    </location>
</feature>
<dbReference type="InterPro" id="IPR001789">
    <property type="entry name" value="Sig_transdc_resp-reg_receiver"/>
</dbReference>
<evidence type="ECO:0000313" key="6">
    <source>
        <dbReference type="Proteomes" id="UP000278733"/>
    </source>
</evidence>
<dbReference type="PANTHER" id="PTHR43214:SF43">
    <property type="entry name" value="TWO-COMPONENT RESPONSE REGULATOR"/>
    <property type="match status" value="1"/>
</dbReference>
<feature type="domain" description="HTH luxR-type" evidence="3">
    <location>
        <begin position="45"/>
        <end position="99"/>
    </location>
</feature>
<gene>
    <name evidence="5" type="primary">uhpA_1</name>
    <name evidence="5" type="ORF">NCTC8284_03262</name>
</gene>
<dbReference type="SMART" id="SM00421">
    <property type="entry name" value="HTH_LUXR"/>
    <property type="match status" value="1"/>
</dbReference>
<dbReference type="KEGG" id="rpne:NCTC8284_03262"/>
<dbReference type="AlphaFoldDB" id="A0A3S4XVG1"/>
<evidence type="ECO:0000259" key="3">
    <source>
        <dbReference type="PROSITE" id="PS50043"/>
    </source>
</evidence>
<dbReference type="CDD" id="cd06170">
    <property type="entry name" value="LuxR_C_like"/>
    <property type="match status" value="1"/>
</dbReference>
<dbReference type="GO" id="GO:0003677">
    <property type="term" value="F:DNA binding"/>
    <property type="evidence" value="ECO:0007669"/>
    <property type="project" value="UniProtKB-KW"/>
</dbReference>
<organism evidence="5 6">
    <name type="scientific">Rodentibacter pneumotropicus</name>
    <dbReference type="NCBI Taxonomy" id="758"/>
    <lineage>
        <taxon>Bacteria</taxon>
        <taxon>Pseudomonadati</taxon>
        <taxon>Pseudomonadota</taxon>
        <taxon>Gammaproteobacteria</taxon>
        <taxon>Pasteurellales</taxon>
        <taxon>Pasteurellaceae</taxon>
        <taxon>Rodentibacter</taxon>
    </lineage>
</organism>
<accession>A0A3S4XVG1</accession>